<organism evidence="9 10">
    <name type="scientific">Sinanaerobacter chloroacetimidivorans</name>
    <dbReference type="NCBI Taxonomy" id="2818044"/>
    <lineage>
        <taxon>Bacteria</taxon>
        <taxon>Bacillati</taxon>
        <taxon>Bacillota</taxon>
        <taxon>Clostridia</taxon>
        <taxon>Peptostreptococcales</taxon>
        <taxon>Anaerovoracaceae</taxon>
        <taxon>Sinanaerobacter</taxon>
    </lineage>
</organism>
<accession>A0A8J8B1Q0</accession>
<keyword evidence="6" id="KW-0406">Ion transport</keyword>
<evidence type="ECO:0000256" key="3">
    <source>
        <dbReference type="ARBA" id="ARBA00022475"/>
    </source>
</evidence>
<dbReference type="InterPro" id="IPR051535">
    <property type="entry name" value="Siderophore_ABC-ATPase"/>
</dbReference>
<dbReference type="Gene3D" id="3.40.50.300">
    <property type="entry name" value="P-loop containing nucleotide triphosphate hydrolases"/>
    <property type="match status" value="1"/>
</dbReference>
<evidence type="ECO:0000259" key="8">
    <source>
        <dbReference type="SMART" id="SM00382"/>
    </source>
</evidence>
<gene>
    <name evidence="9" type="ORF">KCX82_08790</name>
</gene>
<evidence type="ECO:0000313" key="10">
    <source>
        <dbReference type="Proteomes" id="UP000675664"/>
    </source>
</evidence>
<evidence type="ECO:0000256" key="4">
    <source>
        <dbReference type="ARBA" id="ARBA00022496"/>
    </source>
</evidence>
<dbReference type="InterPro" id="IPR027417">
    <property type="entry name" value="P-loop_NTPase"/>
</dbReference>
<evidence type="ECO:0000256" key="2">
    <source>
        <dbReference type="ARBA" id="ARBA00022448"/>
    </source>
</evidence>
<sequence>MIYLKSFYLPSLDEEELDNPTPHAYPYGIFPYKDLQQIRFRPVTIFYGGNGSGKSTLLNLIAEKLKLPRNTLFNTNSKFDGYVDKFCSFVTETDEDGLHMDIPLGSKIITSEDIFDSILTVRDENQKIDKRKIQQEKEYLEARYGHVRFGSLDDYEDLKKQNAARRQTMTYFVTDRAGKNIDQFSNGETALAYFDRTFESGRLYLLDEPENSLSPKFQLQLAQLITQCAHYLGCQFIIASHSPFILSLEDAQVYDLDSVPARVKEWHQLENMKIYYDLFHSFQHDFQQNDKE</sequence>
<keyword evidence="7" id="KW-0472">Membrane</keyword>
<keyword evidence="10" id="KW-1185">Reference proteome</keyword>
<dbReference type="AlphaFoldDB" id="A0A8J8B1Q0"/>
<dbReference type="GO" id="GO:0005524">
    <property type="term" value="F:ATP binding"/>
    <property type="evidence" value="ECO:0007669"/>
    <property type="project" value="InterPro"/>
</dbReference>
<dbReference type="GO" id="GO:0016887">
    <property type="term" value="F:ATP hydrolysis activity"/>
    <property type="evidence" value="ECO:0007669"/>
    <property type="project" value="InterPro"/>
</dbReference>
<evidence type="ECO:0000256" key="7">
    <source>
        <dbReference type="ARBA" id="ARBA00023136"/>
    </source>
</evidence>
<comment type="subcellular location">
    <subcellularLocation>
        <location evidence="1">Cell membrane</location>
        <topology evidence="1">Peripheral membrane protein</topology>
    </subcellularLocation>
</comment>
<dbReference type="Pfam" id="PF13304">
    <property type="entry name" value="AAA_21"/>
    <property type="match status" value="1"/>
</dbReference>
<keyword evidence="3" id="KW-1003">Cell membrane</keyword>
<reference evidence="9" key="2">
    <citation type="submission" date="2021-04" db="EMBL/GenBank/DDBJ databases">
        <authorList>
            <person name="Liu J."/>
        </authorList>
    </citation>
    <scope>NUCLEOTIDE SEQUENCE</scope>
    <source>
        <strain evidence="9">BAD-6</strain>
    </source>
</reference>
<feature type="domain" description="AAA+ ATPase" evidence="8">
    <location>
        <begin position="40"/>
        <end position="259"/>
    </location>
</feature>
<proteinExistence type="predicted"/>
<dbReference type="InterPro" id="IPR003959">
    <property type="entry name" value="ATPase_AAA_core"/>
</dbReference>
<dbReference type="Proteomes" id="UP000675664">
    <property type="component" value="Unassembled WGS sequence"/>
</dbReference>
<dbReference type="EMBL" id="JAGSND010000004">
    <property type="protein sequence ID" value="MBR0597967.1"/>
    <property type="molecule type" value="Genomic_DNA"/>
</dbReference>
<dbReference type="SUPFAM" id="SSF52540">
    <property type="entry name" value="P-loop containing nucleoside triphosphate hydrolases"/>
    <property type="match status" value="1"/>
</dbReference>
<dbReference type="PANTHER" id="PTHR42771:SF2">
    <property type="entry name" value="IRON(3+)-HYDROXAMATE IMPORT ATP-BINDING PROTEIN FHUC"/>
    <property type="match status" value="1"/>
</dbReference>
<dbReference type="SMART" id="SM00382">
    <property type="entry name" value="AAA"/>
    <property type="match status" value="1"/>
</dbReference>
<dbReference type="GO" id="GO:0006826">
    <property type="term" value="P:iron ion transport"/>
    <property type="evidence" value="ECO:0007669"/>
    <property type="project" value="UniProtKB-KW"/>
</dbReference>
<reference evidence="9" key="1">
    <citation type="submission" date="2021-04" db="EMBL/GenBank/DDBJ databases">
        <title>Sinoanaerobacter chloroacetimidivorans sp. nov., an obligate anaerobic bacterium isolated from anaerobic sludge.</title>
        <authorList>
            <person name="Bao Y."/>
        </authorList>
    </citation>
    <scope>NUCLEOTIDE SEQUENCE</scope>
    <source>
        <strain evidence="9">BAD-6</strain>
    </source>
</reference>
<protein>
    <submittedName>
        <fullName evidence="9">AAA family ATPase</fullName>
    </submittedName>
</protein>
<comment type="caution">
    <text evidence="9">The sequence shown here is derived from an EMBL/GenBank/DDBJ whole genome shotgun (WGS) entry which is preliminary data.</text>
</comment>
<evidence type="ECO:0000256" key="5">
    <source>
        <dbReference type="ARBA" id="ARBA00023004"/>
    </source>
</evidence>
<keyword evidence="2" id="KW-0813">Transport</keyword>
<evidence type="ECO:0000256" key="1">
    <source>
        <dbReference type="ARBA" id="ARBA00004202"/>
    </source>
</evidence>
<dbReference type="GO" id="GO:0005886">
    <property type="term" value="C:plasma membrane"/>
    <property type="evidence" value="ECO:0007669"/>
    <property type="project" value="UniProtKB-SubCell"/>
</dbReference>
<dbReference type="PANTHER" id="PTHR42771">
    <property type="entry name" value="IRON(3+)-HYDROXAMATE IMPORT ATP-BINDING PROTEIN FHUC"/>
    <property type="match status" value="1"/>
</dbReference>
<dbReference type="RefSeq" id="WP_227018090.1">
    <property type="nucleotide sequence ID" value="NZ_JAGSND010000004.1"/>
</dbReference>
<evidence type="ECO:0000256" key="6">
    <source>
        <dbReference type="ARBA" id="ARBA00023065"/>
    </source>
</evidence>
<keyword evidence="5" id="KW-0408">Iron</keyword>
<keyword evidence="4" id="KW-0410">Iron transport</keyword>
<dbReference type="InterPro" id="IPR003593">
    <property type="entry name" value="AAA+_ATPase"/>
</dbReference>
<name>A0A8J8B1Q0_9FIRM</name>
<evidence type="ECO:0000313" key="9">
    <source>
        <dbReference type="EMBL" id="MBR0597967.1"/>
    </source>
</evidence>